<accession>A0A0G0WPA7</accession>
<dbReference type="Proteomes" id="UP000034163">
    <property type="component" value="Unassembled WGS sequence"/>
</dbReference>
<comment type="caution">
    <text evidence="2">The sequence shown here is derived from an EMBL/GenBank/DDBJ whole genome shotgun (WGS) entry which is preliminary data.</text>
</comment>
<reference evidence="2 3" key="1">
    <citation type="journal article" date="2015" name="Nature">
        <title>rRNA introns, odd ribosomes, and small enigmatic genomes across a large radiation of phyla.</title>
        <authorList>
            <person name="Brown C.T."/>
            <person name="Hug L.A."/>
            <person name="Thomas B.C."/>
            <person name="Sharon I."/>
            <person name="Castelle C.J."/>
            <person name="Singh A."/>
            <person name="Wilkins M.J."/>
            <person name="Williams K.H."/>
            <person name="Banfield J.F."/>
        </authorList>
    </citation>
    <scope>NUCLEOTIDE SEQUENCE [LARGE SCALE GENOMIC DNA]</scope>
</reference>
<evidence type="ECO:0000259" key="1">
    <source>
        <dbReference type="Pfam" id="PF01464"/>
    </source>
</evidence>
<dbReference type="Pfam" id="PF01464">
    <property type="entry name" value="SLT"/>
    <property type="match status" value="1"/>
</dbReference>
<protein>
    <recommendedName>
        <fullName evidence="1">Transglycosylase SLT domain-containing protein</fullName>
    </recommendedName>
</protein>
<gene>
    <name evidence="2" type="ORF">UU72_C0042G0006</name>
</gene>
<sequence length="242" mass="27521">MDPQTSLQELIKRRDELYAERDRLLAELRDRHSDFYNWLIESKIDVHDLGKYAINVAAAFTFALGVMVPELPNSNAPPQEQITQLVQPVTIISRNELQGLTDEEKAELVWQRYGYLINKTAEKYHLDPKLIFATVMLESGGDTYAVRHEPSIGDSSYGLGQILYGTARSIGFEGNAKDLYDPEINIDLIGKYHRRNQDVYGGKLTVQQLTVAYNTGSPFNSAYPGHMNKFNKWYDSVNNLIT</sequence>
<evidence type="ECO:0000313" key="2">
    <source>
        <dbReference type="EMBL" id="KKS14590.1"/>
    </source>
</evidence>
<dbReference type="SUPFAM" id="SSF53955">
    <property type="entry name" value="Lysozyme-like"/>
    <property type="match status" value="1"/>
</dbReference>
<dbReference type="EMBL" id="LCBS01000042">
    <property type="protein sequence ID" value="KKS14590.1"/>
    <property type="molecule type" value="Genomic_DNA"/>
</dbReference>
<dbReference type="Gene3D" id="1.10.530.10">
    <property type="match status" value="1"/>
</dbReference>
<dbReference type="InterPro" id="IPR008258">
    <property type="entry name" value="Transglycosylase_SLT_dom_1"/>
</dbReference>
<name>A0A0G0WPA7_UNCKA</name>
<organism evidence="2 3">
    <name type="scientific">candidate division WWE3 bacterium GW2011_GWB1_41_6</name>
    <dbReference type="NCBI Taxonomy" id="1619112"/>
    <lineage>
        <taxon>Bacteria</taxon>
        <taxon>Katanobacteria</taxon>
    </lineage>
</organism>
<dbReference type="InterPro" id="IPR023346">
    <property type="entry name" value="Lysozyme-like_dom_sf"/>
</dbReference>
<dbReference type="AlphaFoldDB" id="A0A0G0WPA7"/>
<proteinExistence type="predicted"/>
<feature type="domain" description="Transglycosylase SLT" evidence="1">
    <location>
        <begin position="116"/>
        <end position="220"/>
    </location>
</feature>
<evidence type="ECO:0000313" key="3">
    <source>
        <dbReference type="Proteomes" id="UP000034163"/>
    </source>
</evidence>